<dbReference type="HOGENOM" id="CLU_180777_0_0_3"/>
<keyword evidence="3" id="KW-1185">Reference proteome</keyword>
<dbReference type="STRING" id="111780.Sta7437_1363"/>
<name>K9XQN7_STAC7</name>
<dbReference type="AlphaFoldDB" id="K9XQN7"/>
<dbReference type="RefSeq" id="WP_015192602.1">
    <property type="nucleotide sequence ID" value="NC_019748.1"/>
</dbReference>
<dbReference type="eggNOG" id="ENOG5032YB3">
    <property type="taxonomic scope" value="Bacteria"/>
</dbReference>
<dbReference type="KEGG" id="scs:Sta7437_1363"/>
<dbReference type="EMBL" id="CP003653">
    <property type="protein sequence ID" value="AFZ34930.1"/>
    <property type="molecule type" value="Genomic_DNA"/>
</dbReference>
<dbReference type="NCBIfam" id="NF010236">
    <property type="entry name" value="PRK13683.1"/>
    <property type="match status" value="1"/>
</dbReference>
<evidence type="ECO:0000313" key="3">
    <source>
        <dbReference type="Proteomes" id="UP000010473"/>
    </source>
</evidence>
<accession>K9XQN7</accession>
<dbReference type="HAMAP" id="MF_01360">
    <property type="entry name" value="UPF0367"/>
    <property type="match status" value="1"/>
</dbReference>
<dbReference type="InterPro" id="IPR020885">
    <property type="entry name" value="UPF0367"/>
</dbReference>
<dbReference type="Pfam" id="PF26132">
    <property type="entry name" value="UPF0367"/>
    <property type="match status" value="1"/>
</dbReference>
<reference evidence="3" key="1">
    <citation type="journal article" date="2013" name="Proc. Natl. Acad. Sci. U.S.A.">
        <title>Improving the coverage of the cyanobacterial phylum using diversity-driven genome sequencing.</title>
        <authorList>
            <person name="Shih P.M."/>
            <person name="Wu D."/>
            <person name="Latifi A."/>
            <person name="Axen S.D."/>
            <person name="Fewer D.P."/>
            <person name="Talla E."/>
            <person name="Calteau A."/>
            <person name="Cai F."/>
            <person name="Tandeau de Marsac N."/>
            <person name="Rippka R."/>
            <person name="Herdman M."/>
            <person name="Sivonen K."/>
            <person name="Coursin T."/>
            <person name="Laurent T."/>
            <person name="Goodwin L."/>
            <person name="Nolan M."/>
            <person name="Davenport K.W."/>
            <person name="Han C.S."/>
            <person name="Rubin E.M."/>
            <person name="Eisen J.A."/>
            <person name="Woyke T."/>
            <person name="Gugger M."/>
            <person name="Kerfeld C.A."/>
        </authorList>
    </citation>
    <scope>NUCLEOTIDE SEQUENCE [LARGE SCALE GENOMIC DNA]</scope>
    <source>
        <strain evidence="3">ATCC 29371 / PCC 7437</strain>
    </source>
</reference>
<proteinExistence type="inferred from homology"/>
<dbReference type="Proteomes" id="UP000010473">
    <property type="component" value="Chromosome"/>
</dbReference>
<sequence length="87" mass="9358">MYTIDLTLKTTPLPLSIQRKEAEDAEAVYQKLLTAMRSTTGEIIELTCEKEEGKKLAVLSDQISAVIISQRSGAAAAGRVPGFFAAT</sequence>
<comment type="similarity">
    <text evidence="1">Belongs to the UPF0367 family.</text>
</comment>
<gene>
    <name evidence="2" type="ordered locus">Sta7437_1363</name>
</gene>
<organism evidence="2 3">
    <name type="scientific">Stanieria cyanosphaera (strain ATCC 29371 / PCC 7437)</name>
    <dbReference type="NCBI Taxonomy" id="111780"/>
    <lineage>
        <taxon>Bacteria</taxon>
        <taxon>Bacillati</taxon>
        <taxon>Cyanobacteriota</taxon>
        <taxon>Cyanophyceae</taxon>
        <taxon>Pleurocapsales</taxon>
        <taxon>Dermocarpellaceae</taxon>
        <taxon>Stanieria</taxon>
    </lineage>
</organism>
<dbReference type="PATRIC" id="fig|111780.3.peg.1421"/>
<dbReference type="OrthoDB" id="516864at2"/>
<protein>
    <recommendedName>
        <fullName evidence="1">UPF0367 protein Sta7437_1363</fullName>
    </recommendedName>
</protein>
<evidence type="ECO:0000313" key="2">
    <source>
        <dbReference type="EMBL" id="AFZ34930.1"/>
    </source>
</evidence>
<evidence type="ECO:0000256" key="1">
    <source>
        <dbReference type="HAMAP-Rule" id="MF_01360"/>
    </source>
</evidence>